<dbReference type="InterPro" id="IPR029058">
    <property type="entry name" value="AB_hydrolase_fold"/>
</dbReference>
<dbReference type="Proteomes" id="UP000291422">
    <property type="component" value="Unassembled WGS sequence"/>
</dbReference>
<dbReference type="InterPro" id="IPR019819">
    <property type="entry name" value="Carboxylesterase_B_CS"/>
</dbReference>
<dbReference type="VEuPathDB" id="FungiDB:CC77DRAFT_937486"/>
<dbReference type="GO" id="GO:0016787">
    <property type="term" value="F:hydrolase activity"/>
    <property type="evidence" value="ECO:0007669"/>
    <property type="project" value="UniProtKB-KW"/>
</dbReference>
<evidence type="ECO:0000259" key="5">
    <source>
        <dbReference type="Pfam" id="PF00135"/>
    </source>
</evidence>
<protein>
    <recommendedName>
        <fullName evidence="4">Carboxylic ester hydrolase</fullName>
        <ecNumber evidence="4">3.1.1.-</ecNumber>
    </recommendedName>
</protein>
<proteinExistence type="inferred from homology"/>
<dbReference type="Gene3D" id="3.40.50.1820">
    <property type="entry name" value="alpha/beta hydrolase"/>
    <property type="match status" value="1"/>
</dbReference>
<dbReference type="InterPro" id="IPR002018">
    <property type="entry name" value="CarbesteraseB"/>
</dbReference>
<dbReference type="EMBL" id="PDXD01000194">
    <property type="protein sequence ID" value="RYN56074.1"/>
    <property type="molecule type" value="Genomic_DNA"/>
</dbReference>
<dbReference type="AlphaFoldDB" id="A0A4Q4MQN5"/>
<comment type="similarity">
    <text evidence="2 4">Belongs to the type-B carboxylesterase/lipase family.</text>
</comment>
<dbReference type="PROSITE" id="PS00122">
    <property type="entry name" value="CARBOXYLESTERASE_B_1"/>
    <property type="match status" value="1"/>
</dbReference>
<name>A0A4Q4MQN5_ALTAL</name>
<organism evidence="6 7">
    <name type="scientific">Alternaria alternata</name>
    <name type="common">Alternaria rot fungus</name>
    <name type="synonym">Torula alternata</name>
    <dbReference type="NCBI Taxonomy" id="5599"/>
    <lineage>
        <taxon>Eukaryota</taxon>
        <taxon>Fungi</taxon>
        <taxon>Dikarya</taxon>
        <taxon>Ascomycota</taxon>
        <taxon>Pezizomycotina</taxon>
        <taxon>Dothideomycetes</taxon>
        <taxon>Pleosporomycetidae</taxon>
        <taxon>Pleosporales</taxon>
        <taxon>Pleosporineae</taxon>
        <taxon>Pleosporaceae</taxon>
        <taxon>Alternaria</taxon>
        <taxon>Alternaria sect. Alternaria</taxon>
        <taxon>Alternaria alternata complex</taxon>
    </lineage>
</organism>
<keyword evidence="3 4" id="KW-0378">Hydrolase</keyword>
<dbReference type="InterPro" id="IPR050309">
    <property type="entry name" value="Type-B_Carboxylest/Lipase"/>
</dbReference>
<evidence type="ECO:0000256" key="3">
    <source>
        <dbReference type="ARBA" id="ARBA00022801"/>
    </source>
</evidence>
<feature type="domain" description="Carboxylesterase type B" evidence="5">
    <location>
        <begin position="31"/>
        <end position="519"/>
    </location>
</feature>
<feature type="chain" id="PRO_5020938621" description="Carboxylic ester hydrolase" evidence="4">
    <location>
        <begin position="21"/>
        <end position="574"/>
    </location>
</feature>
<dbReference type="SUPFAM" id="SSF53474">
    <property type="entry name" value="alpha/beta-Hydrolases"/>
    <property type="match status" value="1"/>
</dbReference>
<evidence type="ECO:0000256" key="1">
    <source>
        <dbReference type="ARBA" id="ARBA00004685"/>
    </source>
</evidence>
<dbReference type="InterPro" id="IPR019826">
    <property type="entry name" value="Carboxylesterase_B_AS"/>
</dbReference>
<comment type="pathway">
    <text evidence="1">Mycotoxin biosynthesis.</text>
</comment>
<gene>
    <name evidence="6" type="ORF">AA0117_g13280</name>
</gene>
<keyword evidence="4" id="KW-0732">Signal</keyword>
<evidence type="ECO:0000313" key="7">
    <source>
        <dbReference type="Proteomes" id="UP000291422"/>
    </source>
</evidence>
<evidence type="ECO:0000313" key="6">
    <source>
        <dbReference type="EMBL" id="RYN56074.1"/>
    </source>
</evidence>
<reference evidence="7" key="1">
    <citation type="journal article" date="2019" name="bioRxiv">
        <title>Genomics, evolutionary history and diagnostics of the Alternaria alternata species group including apple and Asian pear pathotypes.</title>
        <authorList>
            <person name="Armitage A.D."/>
            <person name="Cockerton H.M."/>
            <person name="Sreenivasaprasad S."/>
            <person name="Woodhall J.W."/>
            <person name="Lane C.R."/>
            <person name="Harrison R.J."/>
            <person name="Clarkson J.P."/>
        </authorList>
    </citation>
    <scope>NUCLEOTIDE SEQUENCE [LARGE SCALE GENOMIC DNA]</scope>
    <source>
        <strain evidence="7">FERA 1177</strain>
    </source>
</reference>
<dbReference type="PANTHER" id="PTHR11559">
    <property type="entry name" value="CARBOXYLESTERASE"/>
    <property type="match status" value="1"/>
</dbReference>
<comment type="caution">
    <text evidence="6">The sequence shown here is derived from an EMBL/GenBank/DDBJ whole genome shotgun (WGS) entry which is preliminary data.</text>
</comment>
<evidence type="ECO:0000256" key="2">
    <source>
        <dbReference type="ARBA" id="ARBA00005964"/>
    </source>
</evidence>
<sequence length="574" mass="61528">MAWKFVATASCLLTAPQVLPASLPHTLELAVDLGYGVYRGVHNDTTRLNVWKGIRFAAPPTGNLRWRAPIAPAVSRSGTVNATEFAAECAQALPRPLNLVSSSSKSEDCLFLNVYAPKVEQTAKLPVLVWIHGGGYGSGNGQQDMSEIVNANDNSFIAVSIQYRKLGAFGFLSSAEVQESGDLNVGILDMAFALQWVHDHIGQFGGDASRVTITGESAGAGGVMLLSIAKNGTLGSSLFSGLIAASPYLPPQYSFDASVPTQRYRSFVARAGCADAPDTLSCLRGQDFSTLQTANSDENQAGVYGVWSFLPVTEPGTGFITTLPSTSLSAHRVNGAHALVGNNANEGVPFVPQTINSTTALRTWLQTIYPALTPRDIATILTAYPAGSNTPTTRFATTGLDPPTALDVSQFAIGTQQRAYNMYAEATFVCPSYWLSSAFSNHDRTARHYQYSVPGALHTADISAYFGPATLSQPPQFTSVFRKIWGGFVNAAEPQGLGGLGWPVWTDSQTRRMLNLNTTGGVPFESMQLVGGNITEFMEPGVQNDLSIVDAFEWEGGRGKRCEMWRRVAEKVSI</sequence>
<dbReference type="EC" id="3.1.1.-" evidence="4"/>
<feature type="signal peptide" evidence="4">
    <location>
        <begin position="1"/>
        <end position="20"/>
    </location>
</feature>
<accession>A0A4Q4MQN5</accession>
<dbReference type="PROSITE" id="PS00941">
    <property type="entry name" value="CARBOXYLESTERASE_B_2"/>
    <property type="match status" value="1"/>
</dbReference>
<evidence type="ECO:0000256" key="4">
    <source>
        <dbReference type="RuleBase" id="RU361235"/>
    </source>
</evidence>
<dbReference type="Pfam" id="PF00135">
    <property type="entry name" value="COesterase"/>
    <property type="match status" value="1"/>
</dbReference>